<keyword evidence="9" id="KW-1185">Reference proteome</keyword>
<keyword evidence="4" id="KW-0934">Plastid</keyword>
<reference evidence="9" key="1">
    <citation type="journal article" date="2016" name="Nat. Commun.">
        <title>The Gonium pectorale genome demonstrates co-option of cell cycle regulation during the evolution of multicellularity.</title>
        <authorList>
            <person name="Hanschen E.R."/>
            <person name="Marriage T.N."/>
            <person name="Ferris P.J."/>
            <person name="Hamaji T."/>
            <person name="Toyoda A."/>
            <person name="Fujiyama A."/>
            <person name="Neme R."/>
            <person name="Noguchi H."/>
            <person name="Minakuchi Y."/>
            <person name="Suzuki M."/>
            <person name="Kawai-Toyooka H."/>
            <person name="Smith D.R."/>
            <person name="Sparks H."/>
            <person name="Anderson J."/>
            <person name="Bakaric R."/>
            <person name="Luria V."/>
            <person name="Karger A."/>
            <person name="Kirschner M.W."/>
            <person name="Durand P.M."/>
            <person name="Michod R.E."/>
            <person name="Nozaki H."/>
            <person name="Olson B.J."/>
        </authorList>
    </citation>
    <scope>NUCLEOTIDE SEQUENCE [LARGE SCALE GENOMIC DNA]</scope>
    <source>
        <strain evidence="9">NIES-2863</strain>
    </source>
</reference>
<dbReference type="Pfam" id="PF04755">
    <property type="entry name" value="PAP_fibrillin"/>
    <property type="match status" value="1"/>
</dbReference>
<feature type="compositionally biased region" description="Acidic residues" evidence="6">
    <location>
        <begin position="468"/>
        <end position="507"/>
    </location>
</feature>
<evidence type="ECO:0000256" key="5">
    <source>
        <dbReference type="ARBA" id="ARBA00023242"/>
    </source>
</evidence>
<keyword evidence="5" id="KW-0539">Nucleus</keyword>
<dbReference type="STRING" id="33097.A0A150GEG2"/>
<comment type="subcellular location">
    <subcellularLocation>
        <location evidence="2">Nucleus</location>
        <location evidence="2">Nucleolus</location>
    </subcellularLocation>
    <subcellularLocation>
        <location evidence="1">Plastid</location>
    </subcellularLocation>
</comment>
<feature type="region of interest" description="Disordered" evidence="6">
    <location>
        <begin position="811"/>
        <end position="953"/>
    </location>
</feature>
<dbReference type="GO" id="GO:0006364">
    <property type="term" value="P:rRNA processing"/>
    <property type="evidence" value="ECO:0007669"/>
    <property type="project" value="InterPro"/>
</dbReference>
<feature type="region of interest" description="Disordered" evidence="6">
    <location>
        <begin position="1256"/>
        <end position="1296"/>
    </location>
</feature>
<evidence type="ECO:0000256" key="2">
    <source>
        <dbReference type="ARBA" id="ARBA00004604"/>
    </source>
</evidence>
<comment type="caution">
    <text evidence="8">The sequence shown here is derived from an EMBL/GenBank/DDBJ whole genome shotgun (WGS) entry which is preliminary data.</text>
</comment>
<feature type="compositionally biased region" description="Basic and acidic residues" evidence="6">
    <location>
        <begin position="1257"/>
        <end position="1266"/>
    </location>
</feature>
<proteinExistence type="predicted"/>
<feature type="region of interest" description="Disordered" evidence="6">
    <location>
        <begin position="1009"/>
        <end position="1034"/>
    </location>
</feature>
<dbReference type="OrthoDB" id="2195113at2759"/>
<dbReference type="PANTHER" id="PTHR14150">
    <property type="entry name" value="U3 SMALL NUCLEOLAR RNA-ASSOCIATED PROTEIN 14"/>
    <property type="match status" value="1"/>
</dbReference>
<dbReference type="GO" id="GO:0032040">
    <property type="term" value="C:small-subunit processome"/>
    <property type="evidence" value="ECO:0007669"/>
    <property type="project" value="InterPro"/>
</dbReference>
<keyword evidence="3" id="KW-0597">Phosphoprotein</keyword>
<protein>
    <recommendedName>
        <fullName evidence="7">Plastid lipid-associated protein/fibrillin conserved domain-containing protein</fullName>
    </recommendedName>
</protein>
<sequence>MAEVEVAEQSNERSNEPIVYDESLLIIVKGKVQQPKQPDHTESRLLIQKLQAEITKRGDRIKEIKTVEEQLRSNAKGASSGNREVLGKLKELRDQRGTIIRQKAAIRDELNNCDSTRESIRAEMRSIRDKNRNVNSEKVEQEIRDLEFKLQHESLGEQDEKRAQAQLQALTAARPIAKKYSEFDARLKELDAQRTGIIARLKESDGVIAQLDQQIAAASAVLDEAKAKTDAQFSDLPTLQVEKKENYEIMVTLRAKIDELRKANDAEYQEFIKRDRAYRGWKREQSRKKYEERQKEREERDRQRQEENKLILGEVVVEPYSNEIFTCDQLLTYLRSFTAVKEEVKEEVKQVEAPAGLKPFKRQEVVDEMFTGVPKQKPQGKGKAAAAAAPVKAAEPAKPKVQKLNHMLDMLKVFLQLQVEPPTTTSGIPATIEKVEARKEEYKLKQEEAKRAPPPAANGRNAAKAEPKEEEPEEAEAPAEEADAPAEEAEAPAEEAEPSAAPEEQEEPASASSAQAEEPASTSAAEAEEPAAKEEEPAAPAPAADEEEAGGEAEAASSGTGLDVKLKVEEGGRAAVVRAVSGTQRGKAATPEQRAAILPLLEALEARNAVLEPVHSGLVSGVWALLYQAPLDESRAKVDRSGTTEGPFLAAFQPLTRDFVRTKANLQLLDLEGGRAENLAEFSIAGRWDGALNIVGSAMPQPTPQGTPSTTRVDVTFNRFELRIGSAIKLRVPLDWVRPKGWIETTYIDEELRIGRGDKGSIFVASRPAKQSRREGKTRPIDRDVYEAEDSDPDEVKHAERFDQVDNYEYELPSDFEDEEIDEETAFTEEDKKKFGAWFEKEIDADDDDGAGVGDDDGEDWGDDDDEGEDAEDEEDKDPGSRGAAARLDSGDGDDDLFLGDDDDDDEEDDEQEEDEEGEEDAERHGAMLRDVLGAVGAGGDGSRKRARRDPNAAVVSEAYPESQYNLNPGAASAGGDAGSLSVADLLRGLTGEERRKLGAARKLLEKVAGDKGGADGGNGKSGKSMRPVSVPLPTIVAERQERKAGYEAASEEVTRWQPIVKANREAPTLRLVAGRDEVPRINTTAALVAQHTPSADNALEAEVAALLNEAGAGSAEAIEEAEEALALKALSLEEARERRARLAKLRSLLFYHELKSRRLKAIKSKEYHRHLARAAKRKATKMAAAAAEAGPDGDVDGERAAAIEAEFQRAKERLTLRHRNSSRWARRALKRGQLDLDAGTKAAIADQLQLGQQLRRKIEGRKGSGSDEDGSDSDASTSASDGEGERGGGGLGRAVPGGKLRSAALDILKGNGPLDEAELPKKGLLALPFMKRALERRRLAAQQDAEELMRELDEQQHTAAAAEGDDDDAAAAGGRVGGGLAALVGYELPATSAPAAGGRRKFGASAAGEAAAAAAAAAEAAAAAREGSDLESDDAEDAEAKAERLGRPTPEAAAAAAAAARKEQQQAKKGKKGKAAAVQPSAADQADLDAALRAGAAGRGMLVTSADAGISLAVAGREGAAAGSGDVDADPDAERRESSRAAGTRGALADAEAHRVSLAAGGGRAALFAVGGSAGKSPTAAAEGGDAAPKFIPSKKFTGAKSGYAFKKGPQGLGYYIDPKSGGAAAGATATAVAAGAAKGKQPPGKGASATGGIAVAGQGKPTAPAAVAGQEQKKLKGKAAMHKGEQEQEPRADGAEAAAGAPAAAAGGDGPGSDGEDAPMMRPASLAQQDLIRQAFAGDDVEAEFAAEKAAAVTEELPEIQEPSSLPGWGAWAGQQRNPKWMQAAKDRAAKQRAEAAAGRKDANLKYVVISERWDKKAAKYTAPTAPFPFTSPEAYERSLRQPLGREYNPDASFRDLTRPAVLKQAGVVIEPLRFSESAAKDAGLRGKEAERKREAKRVLTVAGGMPRAGKAKAK</sequence>
<evidence type="ECO:0000259" key="7">
    <source>
        <dbReference type="Pfam" id="PF04755"/>
    </source>
</evidence>
<feature type="region of interest" description="Disordered" evidence="6">
    <location>
        <begin position="1354"/>
        <end position="1375"/>
    </location>
</feature>
<feature type="compositionally biased region" description="Acidic residues" evidence="6">
    <location>
        <begin position="811"/>
        <end position="828"/>
    </location>
</feature>
<dbReference type="PANTHER" id="PTHR14150:SF12">
    <property type="entry name" value="U3 SMALL NUCLEOLAR RNA-ASSOCIATED PROTEIN 14 HOMOLOG A"/>
    <property type="match status" value="1"/>
</dbReference>
<dbReference type="InterPro" id="IPR006709">
    <property type="entry name" value="SSU_processome_Utp14"/>
</dbReference>
<feature type="compositionally biased region" description="Basic and acidic residues" evidence="6">
    <location>
        <begin position="1684"/>
        <end position="1696"/>
    </location>
</feature>
<feature type="compositionally biased region" description="Basic and acidic residues" evidence="6">
    <location>
        <begin position="1883"/>
        <end position="1900"/>
    </location>
</feature>
<feature type="region of interest" description="Disordered" evidence="6">
    <location>
        <begin position="444"/>
        <end position="564"/>
    </location>
</feature>
<feature type="region of interest" description="Disordered" evidence="6">
    <location>
        <begin position="1519"/>
        <end position="1550"/>
    </location>
</feature>
<feature type="region of interest" description="Disordered" evidence="6">
    <location>
        <begin position="1883"/>
        <end position="1917"/>
    </location>
</feature>
<feature type="compositionally biased region" description="Basic and acidic residues" evidence="6">
    <location>
        <begin position="772"/>
        <end position="786"/>
    </location>
</feature>
<feature type="compositionally biased region" description="Low complexity" evidence="6">
    <location>
        <begin position="1638"/>
        <end position="1650"/>
    </location>
</feature>
<feature type="region of interest" description="Disordered" evidence="6">
    <location>
        <begin position="1422"/>
        <end position="1485"/>
    </location>
</feature>
<evidence type="ECO:0000256" key="4">
    <source>
        <dbReference type="ARBA" id="ARBA00022640"/>
    </source>
</evidence>
<organism evidence="8 9">
    <name type="scientific">Gonium pectorale</name>
    <name type="common">Green alga</name>
    <dbReference type="NCBI Taxonomy" id="33097"/>
    <lineage>
        <taxon>Eukaryota</taxon>
        <taxon>Viridiplantae</taxon>
        <taxon>Chlorophyta</taxon>
        <taxon>core chlorophytes</taxon>
        <taxon>Chlorophyceae</taxon>
        <taxon>CS clade</taxon>
        <taxon>Chlamydomonadales</taxon>
        <taxon>Volvocaceae</taxon>
        <taxon>Gonium</taxon>
    </lineage>
</organism>
<name>A0A150GEG2_GONPE</name>
<feature type="region of interest" description="Disordered" evidence="6">
    <location>
        <begin position="766"/>
        <end position="795"/>
    </location>
</feature>
<evidence type="ECO:0000313" key="9">
    <source>
        <dbReference type="Proteomes" id="UP000075714"/>
    </source>
</evidence>
<feature type="compositionally biased region" description="Low complexity" evidence="6">
    <location>
        <begin position="1697"/>
        <end position="1708"/>
    </location>
</feature>
<dbReference type="GO" id="GO:0009536">
    <property type="term" value="C:plastid"/>
    <property type="evidence" value="ECO:0007669"/>
    <property type="project" value="UniProtKB-SubCell"/>
</dbReference>
<feature type="compositionally biased region" description="Acidic residues" evidence="6">
    <location>
        <begin position="891"/>
        <end position="921"/>
    </location>
</feature>
<feature type="domain" description="Plastid lipid-associated protein/fibrillin conserved" evidence="7">
    <location>
        <begin position="576"/>
        <end position="764"/>
    </location>
</feature>
<accession>A0A150GEG2</accession>
<feature type="compositionally biased region" description="Basic and acidic residues" evidence="6">
    <location>
        <begin position="829"/>
        <end position="842"/>
    </location>
</feature>
<feature type="compositionally biased region" description="Low complexity" evidence="6">
    <location>
        <begin position="1476"/>
        <end position="1485"/>
    </location>
</feature>
<evidence type="ECO:0000256" key="6">
    <source>
        <dbReference type="SAM" id="MobiDB-lite"/>
    </source>
</evidence>
<evidence type="ECO:0000256" key="3">
    <source>
        <dbReference type="ARBA" id="ARBA00022553"/>
    </source>
</evidence>
<evidence type="ECO:0000256" key="1">
    <source>
        <dbReference type="ARBA" id="ARBA00004474"/>
    </source>
</evidence>
<gene>
    <name evidence="8" type="ORF">GPECTOR_29g127</name>
</gene>
<feature type="compositionally biased region" description="Acidic residues" evidence="6">
    <location>
        <begin position="843"/>
        <end position="877"/>
    </location>
</feature>
<feature type="region of interest" description="Disordered" evidence="6">
    <location>
        <begin position="1638"/>
        <end position="1727"/>
    </location>
</feature>
<feature type="region of interest" description="Disordered" evidence="6">
    <location>
        <begin position="1756"/>
        <end position="1782"/>
    </location>
</feature>
<dbReference type="InterPro" id="IPR006843">
    <property type="entry name" value="PAP/fibrillin_dom"/>
</dbReference>
<dbReference type="Pfam" id="PF04615">
    <property type="entry name" value="Utp14"/>
    <property type="match status" value="2"/>
</dbReference>
<evidence type="ECO:0000313" key="8">
    <source>
        <dbReference type="EMBL" id="KXZ48222.1"/>
    </source>
</evidence>
<feature type="region of interest" description="Disordered" evidence="6">
    <location>
        <begin position="283"/>
        <end position="305"/>
    </location>
</feature>
<feature type="compositionally biased region" description="Low complexity" evidence="6">
    <location>
        <begin position="508"/>
        <end position="525"/>
    </location>
</feature>
<dbReference type="Proteomes" id="UP000075714">
    <property type="component" value="Unassembled WGS sequence"/>
</dbReference>
<dbReference type="EMBL" id="LSYV01000030">
    <property type="protein sequence ID" value="KXZ48222.1"/>
    <property type="molecule type" value="Genomic_DNA"/>
</dbReference>